<organism evidence="1 2">
    <name type="scientific">Candidatus Taylorbacteria bacterium RIFCSPHIGHO2_01_FULL_51_15</name>
    <dbReference type="NCBI Taxonomy" id="1802304"/>
    <lineage>
        <taxon>Bacteria</taxon>
        <taxon>Candidatus Tayloriibacteriota</taxon>
    </lineage>
</organism>
<reference evidence="1 2" key="1">
    <citation type="journal article" date="2016" name="Nat. Commun.">
        <title>Thousands of microbial genomes shed light on interconnected biogeochemical processes in an aquifer system.</title>
        <authorList>
            <person name="Anantharaman K."/>
            <person name="Brown C.T."/>
            <person name="Hug L.A."/>
            <person name="Sharon I."/>
            <person name="Castelle C.J."/>
            <person name="Probst A.J."/>
            <person name="Thomas B.C."/>
            <person name="Singh A."/>
            <person name="Wilkins M.J."/>
            <person name="Karaoz U."/>
            <person name="Brodie E.L."/>
            <person name="Williams K.H."/>
            <person name="Hubbard S.S."/>
            <person name="Banfield J.F."/>
        </authorList>
    </citation>
    <scope>NUCLEOTIDE SEQUENCE [LARGE SCALE GENOMIC DNA]</scope>
</reference>
<name>A0A1G2MDQ5_9BACT</name>
<proteinExistence type="predicted"/>
<gene>
    <name evidence="1" type="ORF">A2849_02280</name>
</gene>
<evidence type="ECO:0000313" key="2">
    <source>
        <dbReference type="Proteomes" id="UP000178121"/>
    </source>
</evidence>
<accession>A0A1G2MDQ5</accession>
<evidence type="ECO:0000313" key="1">
    <source>
        <dbReference type="EMBL" id="OHA21161.1"/>
    </source>
</evidence>
<dbReference type="EMBL" id="MHRI01000013">
    <property type="protein sequence ID" value="OHA21161.1"/>
    <property type="molecule type" value="Genomic_DNA"/>
</dbReference>
<dbReference type="AlphaFoldDB" id="A0A1G2MDQ5"/>
<sequence length="103" mass="11798">MPTKIEIPDGLHQHLHEEFGGDLEVQIWGRKDASFALINAPQLENNQVMAAVKTYYDSFPNFRAQDVGGYFEVYYEEVLMLVVSISNFTSEPPRQIMVTVDLF</sequence>
<dbReference type="Proteomes" id="UP000178121">
    <property type="component" value="Unassembled WGS sequence"/>
</dbReference>
<protein>
    <submittedName>
        <fullName evidence="1">Uncharacterized protein</fullName>
    </submittedName>
</protein>
<comment type="caution">
    <text evidence="1">The sequence shown here is derived from an EMBL/GenBank/DDBJ whole genome shotgun (WGS) entry which is preliminary data.</text>
</comment>